<dbReference type="InterPro" id="IPR025261">
    <property type="entry name" value="Atos-like_cons_dom"/>
</dbReference>
<name>A0A0E0ETP6_9ORYZ</name>
<sequence length="800" mass="87947">MGKGEAKIGERRTPPPIHHHEEEKRRRASEIQGRRASEREILAADNGPFRLLLDSDLIYWNGSSQLIITGTIARDFVAESKRLKWIMVPAIKEEVLPTMSASLIVRPHFAGNSTCHLGKLPAESSSNRASPCSSICDFKRNDVLDSLNGFDGNFRASHAAYGPAGFQGLKPDTGDVGSRSGPKLGSNVQMPAMRIVGFESGFANSTGGPDTMVADNTDSPLVIDNCHSLIEQHGPHARKRVLSPLNNALPGHFRGDALNIGSGDAKIQHSDCARRLYTSGFQDRKKANTAILDSFEAPTWPASRYSNWSTEQGVDKFSGSTFTDGPLLESRESFPCSDHLEALESVAVPLAKLAHPPQLNLSPLGPTWMHGTNTVGSHGESLGETEGSTCEGYSEGHGRSRIRDTFEKTNILHDDFDMRIPKKGSDRKSQNWGPESASLSPRIGCIRSIGLLPVRRSLIGSFEESLLSGRYSCGKDNQNIDGFLAVLNVTGGNFSPPTQKLPFSATSIDENSSLLYYSSIDLVGRLPMSSSKSPKLKRSLSNHDSRSAKSRLRIPVKGRVQLVVSNPEKTPLHTFFCNYDLSDMPAGTKTFMRQKVTLFPVSPSNQKKEGSKANETKVESVQFGSELRECGTLFSECCRPGQNCNLNDDSEKGGHENMTCCSMECDIKESNDSSSLESSENGSSTNVCCCQSDTFPLGEKKYCCRSSKINDPAGGALRYALHLRFLSPFAKKSSRSMQRCKSDVSSEPYNHSTRPEEHRRFYLYNDLRVVFPQRHSDADEGELRVEHDFPADPKYFDISN</sequence>
<dbReference type="AlphaFoldDB" id="A0A0E0ETP6"/>
<reference evidence="3" key="1">
    <citation type="submission" date="2015-04" db="UniProtKB">
        <authorList>
            <consortium name="EnsemblPlants"/>
        </authorList>
    </citation>
    <scope>IDENTIFICATION</scope>
</reference>
<reference evidence="3" key="2">
    <citation type="submission" date="2018-05" db="EMBL/GenBank/DDBJ databases">
        <title>OmerRS3 (Oryza meridionalis Reference Sequence Version 3).</title>
        <authorList>
            <person name="Zhang J."/>
            <person name="Kudrna D."/>
            <person name="Lee S."/>
            <person name="Talag J."/>
            <person name="Welchert J."/>
            <person name="Wing R.A."/>
        </authorList>
    </citation>
    <scope>NUCLEOTIDE SEQUENCE [LARGE SCALE GENOMIC DNA]</scope>
    <source>
        <strain evidence="3">cv. OR44</strain>
    </source>
</reference>
<dbReference type="Gramene" id="OMERI09G11840.1">
    <property type="protein sequence ID" value="OMERI09G11840.1"/>
    <property type="gene ID" value="OMERI09G11840"/>
</dbReference>
<evidence type="ECO:0000313" key="4">
    <source>
        <dbReference type="Proteomes" id="UP000008021"/>
    </source>
</evidence>
<dbReference type="HOGENOM" id="CLU_017417_0_0_1"/>
<dbReference type="PANTHER" id="PTHR13199">
    <property type="entry name" value="GH03947P"/>
    <property type="match status" value="1"/>
</dbReference>
<dbReference type="Pfam" id="PF13889">
    <property type="entry name" value="Chromosome_seg"/>
    <property type="match status" value="1"/>
</dbReference>
<feature type="domain" description="Atos-like conserved" evidence="2">
    <location>
        <begin position="458"/>
        <end position="517"/>
    </location>
</feature>
<accession>A0A0E0ETP6</accession>
<organism evidence="3">
    <name type="scientific">Oryza meridionalis</name>
    <dbReference type="NCBI Taxonomy" id="40149"/>
    <lineage>
        <taxon>Eukaryota</taxon>
        <taxon>Viridiplantae</taxon>
        <taxon>Streptophyta</taxon>
        <taxon>Embryophyta</taxon>
        <taxon>Tracheophyta</taxon>
        <taxon>Spermatophyta</taxon>
        <taxon>Magnoliopsida</taxon>
        <taxon>Liliopsida</taxon>
        <taxon>Poales</taxon>
        <taxon>Poaceae</taxon>
        <taxon>BOP clade</taxon>
        <taxon>Oryzoideae</taxon>
        <taxon>Oryzeae</taxon>
        <taxon>Oryzinae</taxon>
        <taxon>Oryza</taxon>
    </lineage>
</organism>
<dbReference type="EnsemblPlants" id="OMERI09G11840.1">
    <property type="protein sequence ID" value="OMERI09G11840.1"/>
    <property type="gene ID" value="OMERI09G11840"/>
</dbReference>
<dbReference type="eggNOG" id="KOG2306">
    <property type="taxonomic scope" value="Eukaryota"/>
</dbReference>
<proteinExistence type="predicted"/>
<feature type="region of interest" description="Disordered" evidence="1">
    <location>
        <begin position="418"/>
        <end position="438"/>
    </location>
</feature>
<dbReference type="InterPro" id="IPR033473">
    <property type="entry name" value="Atos-like_C"/>
</dbReference>
<protein>
    <recommendedName>
        <fullName evidence="2">Atos-like conserved domain-containing protein</fullName>
    </recommendedName>
</protein>
<dbReference type="InterPro" id="IPR051506">
    <property type="entry name" value="ATOS_Transcription_Regulators"/>
</dbReference>
<keyword evidence="4" id="KW-1185">Reference proteome</keyword>
<evidence type="ECO:0000313" key="3">
    <source>
        <dbReference type="EnsemblPlants" id="OMERI09G11840.1"/>
    </source>
</evidence>
<dbReference type="PANTHER" id="PTHR13199:SF19">
    <property type="entry name" value="OS09G0509400 PROTEIN"/>
    <property type="match status" value="1"/>
</dbReference>
<dbReference type="SMART" id="SM01177">
    <property type="entry name" value="DUF4210"/>
    <property type="match status" value="1"/>
</dbReference>
<feature type="compositionally biased region" description="Basic and acidic residues" evidence="1">
    <location>
        <begin position="418"/>
        <end position="429"/>
    </location>
</feature>
<feature type="region of interest" description="Disordered" evidence="1">
    <location>
        <begin position="376"/>
        <end position="398"/>
    </location>
</feature>
<feature type="region of interest" description="Disordered" evidence="1">
    <location>
        <begin position="1"/>
        <end position="34"/>
    </location>
</feature>
<dbReference type="Proteomes" id="UP000008021">
    <property type="component" value="Chromosome 9"/>
</dbReference>
<feature type="region of interest" description="Disordered" evidence="1">
    <location>
        <begin position="529"/>
        <end position="550"/>
    </location>
</feature>
<evidence type="ECO:0000259" key="2">
    <source>
        <dbReference type="SMART" id="SM01177"/>
    </source>
</evidence>
<evidence type="ECO:0000256" key="1">
    <source>
        <dbReference type="SAM" id="MobiDB-lite"/>
    </source>
</evidence>